<dbReference type="PANTHER" id="PTHR10587:SF134">
    <property type="entry name" value="SECRETED PROTEIN"/>
    <property type="match status" value="1"/>
</dbReference>
<dbReference type="Pfam" id="PF01522">
    <property type="entry name" value="Polysacc_deac_1"/>
    <property type="match status" value="1"/>
</dbReference>
<proteinExistence type="predicted"/>
<protein>
    <submittedName>
        <fullName evidence="2">Unannotated protein</fullName>
    </submittedName>
</protein>
<dbReference type="GO" id="GO:0016810">
    <property type="term" value="F:hydrolase activity, acting on carbon-nitrogen (but not peptide) bonds"/>
    <property type="evidence" value="ECO:0007669"/>
    <property type="project" value="InterPro"/>
</dbReference>
<dbReference type="CDD" id="cd10917">
    <property type="entry name" value="CE4_NodB_like_6s_7s"/>
    <property type="match status" value="1"/>
</dbReference>
<dbReference type="Gene3D" id="3.20.20.370">
    <property type="entry name" value="Glycoside hydrolase/deacetylase"/>
    <property type="match status" value="1"/>
</dbReference>
<name>A0A6J6G734_9ZZZZ</name>
<dbReference type="GO" id="GO:0005975">
    <property type="term" value="P:carbohydrate metabolic process"/>
    <property type="evidence" value="ECO:0007669"/>
    <property type="project" value="InterPro"/>
</dbReference>
<evidence type="ECO:0000313" key="2">
    <source>
        <dbReference type="EMBL" id="CAB4595619.1"/>
    </source>
</evidence>
<feature type="domain" description="NodB homology" evidence="1">
    <location>
        <begin position="42"/>
        <end position="159"/>
    </location>
</feature>
<reference evidence="2" key="1">
    <citation type="submission" date="2020-05" db="EMBL/GenBank/DDBJ databases">
        <authorList>
            <person name="Chiriac C."/>
            <person name="Salcher M."/>
            <person name="Ghai R."/>
            <person name="Kavagutti S V."/>
        </authorList>
    </citation>
    <scope>NUCLEOTIDE SEQUENCE</scope>
</reference>
<organism evidence="2">
    <name type="scientific">freshwater metagenome</name>
    <dbReference type="NCBI Taxonomy" id="449393"/>
    <lineage>
        <taxon>unclassified sequences</taxon>
        <taxon>metagenomes</taxon>
        <taxon>ecological metagenomes</taxon>
    </lineage>
</organism>
<dbReference type="InterPro" id="IPR011330">
    <property type="entry name" value="Glyco_hydro/deAcase_b/a-brl"/>
</dbReference>
<gene>
    <name evidence="2" type="ORF">UFOPK1808_00421</name>
</gene>
<dbReference type="EMBL" id="CAEZUL010000031">
    <property type="protein sequence ID" value="CAB4595619.1"/>
    <property type="molecule type" value="Genomic_DNA"/>
</dbReference>
<dbReference type="InterPro" id="IPR050248">
    <property type="entry name" value="Polysacc_deacetylase_ArnD"/>
</dbReference>
<evidence type="ECO:0000259" key="1">
    <source>
        <dbReference type="Pfam" id="PF01522"/>
    </source>
</evidence>
<sequence>MKRQLITVISAMLIVTSISLTAPQHLATASPTPMPRVTFRIQTEDPVVFITIDDGSDMPADAQAVLERLQWPITSFVLPNYLRADPQWFTSLGSVNDIGSHTIRHTVLKRKSLAVQTEAICGGHSQVASLVQDSVPYFRPPTGLYDSTTLRAAASCGITDILLWRVSVNGRTITTWGGDIRAGDIILIHYVGSLAKSLRRVEKELKRLHLQPARLSDYLHSGTKKAAPQRR</sequence>
<accession>A0A6J6G734</accession>
<dbReference type="SUPFAM" id="SSF88713">
    <property type="entry name" value="Glycoside hydrolase/deacetylase"/>
    <property type="match status" value="1"/>
</dbReference>
<dbReference type="AlphaFoldDB" id="A0A6J6G734"/>
<dbReference type="PANTHER" id="PTHR10587">
    <property type="entry name" value="GLYCOSYL TRANSFERASE-RELATED"/>
    <property type="match status" value="1"/>
</dbReference>
<dbReference type="InterPro" id="IPR002509">
    <property type="entry name" value="NODB_dom"/>
</dbReference>